<organism evidence="3 4">
    <name type="scientific">Bionectria ochroleuca</name>
    <name type="common">Gliocladium roseum</name>
    <dbReference type="NCBI Taxonomy" id="29856"/>
    <lineage>
        <taxon>Eukaryota</taxon>
        <taxon>Fungi</taxon>
        <taxon>Dikarya</taxon>
        <taxon>Ascomycota</taxon>
        <taxon>Pezizomycotina</taxon>
        <taxon>Sordariomycetes</taxon>
        <taxon>Hypocreomycetidae</taxon>
        <taxon>Hypocreales</taxon>
        <taxon>Bionectriaceae</taxon>
        <taxon>Clonostachys</taxon>
    </lineage>
</organism>
<dbReference type="Proteomes" id="UP000766486">
    <property type="component" value="Unassembled WGS sequence"/>
</dbReference>
<feature type="compositionally biased region" description="Polar residues" evidence="2">
    <location>
        <begin position="236"/>
        <end position="253"/>
    </location>
</feature>
<reference evidence="3 4" key="1">
    <citation type="submission" date="2019-06" db="EMBL/GenBank/DDBJ databases">
        <authorList>
            <person name="Broberg M."/>
        </authorList>
    </citation>
    <scope>NUCLEOTIDE SEQUENCE [LARGE SCALE GENOMIC DNA]</scope>
</reference>
<proteinExistence type="predicted"/>
<sequence>MDLVYCYCTSCDGRIGSVSNHWIKIGKNYLTPALDSNADFDVTTSQNIRIGEKDTLLDNCELQSTQCAICASTLGMKTVFAPSNHVLCPGQFIFRTSALVLKETPDAHGSIKPGIKRVLKLKEDVETSDALVPHTSAKDSYAGPKPRSFSSIMMHDMNLVQLQVDVDAQRDDIQRINDTGANVVSSFHGSMSQLERQVLRLTDSLQAMKEDWKRQQDELSSVKLELDLHKSKPNRKSGSTSDAEATSLRNDLSSMRRELTRVREENARLRDEAIETRDLARQGIFAAKECALEVAALRRQLGGETVTSNKPRVTKVSKPAPSPRRHSAPKPKPVEIKQDADISDDDLLAETSSKPRVSSEDTALLPRLHDTKQDTKQPKPNHKRTLMDLIDEDDEDEVDLVTTPKRAAHSTDPDLNSNAESSYIKGLWMSSSPIAEDPDLDKAVRDHGNSGLLNKKSKRGGLLSFGKR</sequence>
<protein>
    <recommendedName>
        <fullName evidence="5">Yippee/Mis18/Cereblon domain-containing protein</fullName>
    </recommendedName>
</protein>
<keyword evidence="4" id="KW-1185">Reference proteome</keyword>
<dbReference type="EMBL" id="CABFNS010000583">
    <property type="protein sequence ID" value="VUC22413.1"/>
    <property type="molecule type" value="Genomic_DNA"/>
</dbReference>
<feature type="compositionally biased region" description="Acidic residues" evidence="2">
    <location>
        <begin position="389"/>
        <end position="399"/>
    </location>
</feature>
<evidence type="ECO:0000313" key="3">
    <source>
        <dbReference type="EMBL" id="VUC22413.1"/>
    </source>
</evidence>
<evidence type="ECO:0000256" key="2">
    <source>
        <dbReference type="SAM" id="MobiDB-lite"/>
    </source>
</evidence>
<keyword evidence="1" id="KW-0175">Coiled coil</keyword>
<feature type="region of interest" description="Disordered" evidence="2">
    <location>
        <begin position="431"/>
        <end position="468"/>
    </location>
</feature>
<feature type="coiled-coil region" evidence="1">
    <location>
        <begin position="159"/>
        <end position="211"/>
    </location>
</feature>
<feature type="compositionally biased region" description="Basic and acidic residues" evidence="2">
    <location>
        <begin position="367"/>
        <end position="377"/>
    </location>
</feature>
<evidence type="ECO:0000256" key="1">
    <source>
        <dbReference type="SAM" id="Coils"/>
    </source>
</evidence>
<evidence type="ECO:0000313" key="4">
    <source>
        <dbReference type="Proteomes" id="UP000766486"/>
    </source>
</evidence>
<evidence type="ECO:0008006" key="5">
    <source>
        <dbReference type="Google" id="ProtNLM"/>
    </source>
</evidence>
<comment type="caution">
    <text evidence="3">The sequence shown here is derived from an EMBL/GenBank/DDBJ whole genome shotgun (WGS) entry which is preliminary data.</text>
</comment>
<feature type="region of interest" description="Disordered" evidence="2">
    <location>
        <begin position="305"/>
        <end position="419"/>
    </location>
</feature>
<feature type="region of interest" description="Disordered" evidence="2">
    <location>
        <begin position="226"/>
        <end position="259"/>
    </location>
</feature>
<name>A0ABY6TUS5_BIOOC</name>
<accession>A0ABY6TUS5</accession>
<gene>
    <name evidence="3" type="ORF">CLO192961_LOCUS85512</name>
</gene>